<comment type="caution">
    <text evidence="1">The sequence shown here is derived from an EMBL/GenBank/DDBJ whole genome shotgun (WGS) entry which is preliminary data.</text>
</comment>
<organism evidence="1 2">
    <name type="scientific">Catharanthus roseus</name>
    <name type="common">Madagascar periwinkle</name>
    <name type="synonym">Vinca rosea</name>
    <dbReference type="NCBI Taxonomy" id="4058"/>
    <lineage>
        <taxon>Eukaryota</taxon>
        <taxon>Viridiplantae</taxon>
        <taxon>Streptophyta</taxon>
        <taxon>Embryophyta</taxon>
        <taxon>Tracheophyta</taxon>
        <taxon>Spermatophyta</taxon>
        <taxon>Magnoliopsida</taxon>
        <taxon>eudicotyledons</taxon>
        <taxon>Gunneridae</taxon>
        <taxon>Pentapetalae</taxon>
        <taxon>asterids</taxon>
        <taxon>lamiids</taxon>
        <taxon>Gentianales</taxon>
        <taxon>Apocynaceae</taxon>
        <taxon>Rauvolfioideae</taxon>
        <taxon>Vinceae</taxon>
        <taxon>Catharanthinae</taxon>
        <taxon>Catharanthus</taxon>
    </lineage>
</organism>
<sequence length="156" mass="18106">MPKLQATNAANWKRKESRRGKNRAYRLEKQRGHNHIKGHVNSHTQKNYQNYNHHGSFETLVQSTHQFYDGGRHTTPRDRRRGGLGGRGYYRPQEEVPRYEAMHEGNLFDDYGENPNVSQSILVVIMVDSKGDKALDKIKWKVPSFKGKSDPNVFLD</sequence>
<gene>
    <name evidence="1" type="ORF">M9H77_12415</name>
</gene>
<keyword evidence="2" id="KW-1185">Reference proteome</keyword>
<dbReference type="Proteomes" id="UP001060085">
    <property type="component" value="Linkage Group LG03"/>
</dbReference>
<dbReference type="EMBL" id="CM044703">
    <property type="protein sequence ID" value="KAI5672051.1"/>
    <property type="molecule type" value="Genomic_DNA"/>
</dbReference>
<evidence type="ECO:0000313" key="1">
    <source>
        <dbReference type="EMBL" id="KAI5672051.1"/>
    </source>
</evidence>
<reference evidence="2" key="1">
    <citation type="journal article" date="2023" name="Nat. Plants">
        <title>Single-cell RNA sequencing provides a high-resolution roadmap for understanding the multicellular compartmentation of specialized metabolism.</title>
        <authorList>
            <person name="Sun S."/>
            <person name="Shen X."/>
            <person name="Li Y."/>
            <person name="Li Y."/>
            <person name="Wang S."/>
            <person name="Li R."/>
            <person name="Zhang H."/>
            <person name="Shen G."/>
            <person name="Guo B."/>
            <person name="Wei J."/>
            <person name="Xu J."/>
            <person name="St-Pierre B."/>
            <person name="Chen S."/>
            <person name="Sun C."/>
        </authorList>
    </citation>
    <scope>NUCLEOTIDE SEQUENCE [LARGE SCALE GENOMIC DNA]</scope>
</reference>
<proteinExistence type="predicted"/>
<evidence type="ECO:0000313" key="2">
    <source>
        <dbReference type="Proteomes" id="UP001060085"/>
    </source>
</evidence>
<name>A0ACC0BHC6_CATRO</name>
<accession>A0ACC0BHC6</accession>
<protein>
    <submittedName>
        <fullName evidence="1">Uncharacterized protein</fullName>
    </submittedName>
</protein>